<dbReference type="AlphaFoldDB" id="A0A1F5MFR0"/>
<evidence type="ECO:0000256" key="1">
    <source>
        <dbReference type="ARBA" id="ARBA00004926"/>
    </source>
</evidence>
<comment type="pathway">
    <text evidence="1">Carbohydrate degradation; glycolysis; D-glyceraldehyde 3-phosphate and glycerone phosphate from D-glucose: step 2/4.</text>
</comment>
<accession>A0A1F5MFR0</accession>
<sequence length="171" mass="19426">MVTEKTKEDLKQVLMDQTKDPYSKKSSAYYVIEDNDQQIFIVAPGKNGSEFNKTVGYFSSYPGMQTYQCLYGQGVFLIQRNDDEGEAKEFKIISLHPGRQVLVPAGWGICIVNSGNTLLVVLRNSLLDEKHKDSEPVLEKHGLAYYIVEKKGEISFDENPNYRLHPQISTE</sequence>
<evidence type="ECO:0000256" key="5">
    <source>
        <dbReference type="ARBA" id="ARBA00023152"/>
    </source>
</evidence>
<dbReference type="GO" id="GO:0006096">
    <property type="term" value="P:glycolytic process"/>
    <property type="evidence" value="ECO:0007669"/>
    <property type="project" value="UniProtKB-UniPathway"/>
</dbReference>
<dbReference type="Proteomes" id="UP000183317">
    <property type="component" value="Unassembled WGS sequence"/>
</dbReference>
<protein>
    <recommendedName>
        <fullName evidence="3">glucose-6-phosphate isomerase</fullName>
        <ecNumber evidence="3">5.3.1.9</ecNumber>
    </recommendedName>
</protein>
<comment type="similarity">
    <text evidence="2">Belongs to the archaeal-type GPI family.</text>
</comment>
<evidence type="ECO:0000256" key="4">
    <source>
        <dbReference type="ARBA" id="ARBA00022432"/>
    </source>
</evidence>
<dbReference type="InterPro" id="IPR010551">
    <property type="entry name" value="G6P_isomerase_prok"/>
</dbReference>
<keyword evidence="4" id="KW-0312">Gluconeogenesis</keyword>
<dbReference type="Pfam" id="PF06560">
    <property type="entry name" value="GPI"/>
    <property type="match status" value="1"/>
</dbReference>
<dbReference type="GO" id="GO:0005737">
    <property type="term" value="C:cytoplasm"/>
    <property type="evidence" value="ECO:0007669"/>
    <property type="project" value="InterPro"/>
</dbReference>
<name>A0A1F5MFR0_9BACT</name>
<evidence type="ECO:0000256" key="6">
    <source>
        <dbReference type="ARBA" id="ARBA00029321"/>
    </source>
</evidence>
<dbReference type="EC" id="5.3.1.9" evidence="3"/>
<comment type="catalytic activity">
    <reaction evidence="6">
        <text>alpha-D-glucose 6-phosphate = beta-D-fructose 6-phosphate</text>
        <dbReference type="Rhea" id="RHEA:11816"/>
        <dbReference type="ChEBI" id="CHEBI:57634"/>
        <dbReference type="ChEBI" id="CHEBI:58225"/>
        <dbReference type="EC" id="5.3.1.9"/>
    </reaction>
</comment>
<dbReference type="InterPro" id="IPR011051">
    <property type="entry name" value="RmlC_Cupin_sf"/>
</dbReference>
<keyword evidence="5" id="KW-0324">Glycolysis</keyword>
<dbReference type="EMBL" id="MFDU01000031">
    <property type="protein sequence ID" value="OGE64185.1"/>
    <property type="molecule type" value="Genomic_DNA"/>
</dbReference>
<dbReference type="UniPathway" id="UPA00109">
    <property type="reaction ID" value="UER00181"/>
</dbReference>
<reference evidence="8 9" key="1">
    <citation type="journal article" date="2016" name="Nat. Commun.">
        <title>Thousands of microbial genomes shed light on interconnected biogeochemical processes in an aquifer system.</title>
        <authorList>
            <person name="Anantharaman K."/>
            <person name="Brown C.T."/>
            <person name="Hug L.A."/>
            <person name="Sharon I."/>
            <person name="Castelle C.J."/>
            <person name="Probst A.J."/>
            <person name="Thomas B.C."/>
            <person name="Singh A."/>
            <person name="Wilkins M.J."/>
            <person name="Karaoz U."/>
            <person name="Brodie E.L."/>
            <person name="Williams K.H."/>
            <person name="Hubbard S.S."/>
            <person name="Banfield J.F."/>
        </authorList>
    </citation>
    <scope>NUCLEOTIDE SEQUENCE [LARGE SCALE GENOMIC DNA]</scope>
</reference>
<dbReference type="InterPro" id="IPR014710">
    <property type="entry name" value="RmlC-like_jellyroll"/>
</dbReference>
<dbReference type="Gene3D" id="2.60.120.10">
    <property type="entry name" value="Jelly Rolls"/>
    <property type="match status" value="1"/>
</dbReference>
<feature type="domain" description="Glucose-6-phosphate isomerase prokaryote" evidence="7">
    <location>
        <begin position="38"/>
        <end position="152"/>
    </location>
</feature>
<dbReference type="SUPFAM" id="SSF51182">
    <property type="entry name" value="RmlC-like cupins"/>
    <property type="match status" value="1"/>
</dbReference>
<comment type="caution">
    <text evidence="8">The sequence shown here is derived from an EMBL/GenBank/DDBJ whole genome shotgun (WGS) entry which is preliminary data.</text>
</comment>
<proteinExistence type="inferred from homology"/>
<dbReference type="GO" id="GO:0004347">
    <property type="term" value="F:glucose-6-phosphate isomerase activity"/>
    <property type="evidence" value="ECO:0007669"/>
    <property type="project" value="UniProtKB-EC"/>
</dbReference>
<gene>
    <name evidence="8" type="ORF">A3J13_00995</name>
</gene>
<organism evidence="8 9">
    <name type="scientific">Candidatus Daviesbacteria bacterium RIFCSPLOWO2_02_FULL_36_8</name>
    <dbReference type="NCBI Taxonomy" id="1797793"/>
    <lineage>
        <taxon>Bacteria</taxon>
        <taxon>Candidatus Daviesiibacteriota</taxon>
    </lineage>
</organism>
<evidence type="ECO:0000256" key="3">
    <source>
        <dbReference type="ARBA" id="ARBA00011952"/>
    </source>
</evidence>
<dbReference type="GO" id="GO:0006094">
    <property type="term" value="P:gluconeogenesis"/>
    <property type="evidence" value="ECO:0007669"/>
    <property type="project" value="UniProtKB-KW"/>
</dbReference>
<evidence type="ECO:0000313" key="8">
    <source>
        <dbReference type="EMBL" id="OGE64185.1"/>
    </source>
</evidence>
<evidence type="ECO:0000259" key="7">
    <source>
        <dbReference type="Pfam" id="PF06560"/>
    </source>
</evidence>
<evidence type="ECO:0000313" key="9">
    <source>
        <dbReference type="Proteomes" id="UP000183317"/>
    </source>
</evidence>
<evidence type="ECO:0000256" key="2">
    <source>
        <dbReference type="ARBA" id="ARBA00006542"/>
    </source>
</evidence>